<protein>
    <submittedName>
        <fullName evidence="7">Fur family transcriptional regulator</fullName>
    </submittedName>
</protein>
<evidence type="ECO:0000313" key="7">
    <source>
        <dbReference type="EMBL" id="WGW10434.1"/>
    </source>
</evidence>
<accession>A0ABY8QPZ1</accession>
<dbReference type="PANTHER" id="PTHR33202">
    <property type="entry name" value="ZINC UPTAKE REGULATION PROTEIN"/>
    <property type="match status" value="1"/>
</dbReference>
<dbReference type="InterPro" id="IPR002481">
    <property type="entry name" value="FUR"/>
</dbReference>
<evidence type="ECO:0000313" key="8">
    <source>
        <dbReference type="Proteomes" id="UP001209083"/>
    </source>
</evidence>
<keyword evidence="4" id="KW-0805">Transcription regulation</keyword>
<dbReference type="SUPFAM" id="SSF46785">
    <property type="entry name" value="Winged helix' DNA-binding domain"/>
    <property type="match status" value="1"/>
</dbReference>
<keyword evidence="6" id="KW-0804">Transcription</keyword>
<dbReference type="InterPro" id="IPR043135">
    <property type="entry name" value="Fur_C"/>
</dbReference>
<dbReference type="Pfam" id="PF01475">
    <property type="entry name" value="FUR"/>
    <property type="match status" value="1"/>
</dbReference>
<evidence type="ECO:0000256" key="3">
    <source>
        <dbReference type="ARBA" id="ARBA00022833"/>
    </source>
</evidence>
<dbReference type="CDD" id="cd07153">
    <property type="entry name" value="Fur_like"/>
    <property type="match status" value="1"/>
</dbReference>
<dbReference type="Gene3D" id="3.30.1490.190">
    <property type="match status" value="1"/>
</dbReference>
<dbReference type="PANTHER" id="PTHR33202:SF22">
    <property type="entry name" value="HYDROGEN PEROXIDE SENSITIVE REPRESSOR"/>
    <property type="match status" value="1"/>
</dbReference>
<keyword evidence="8" id="KW-1185">Reference proteome</keyword>
<sequence length="154" mass="16546">MTHHILEPAELAERLRQSGLRSTAPRRAVYQALAELGGHRSADEVTVHTAANGPKLPRASVYNALSTLVSIGLVMQAETGSGTALYEVASDYHHHLLCRNCGAVTDVPGESPREYLRVRVAGALVESAQIVYRGLCPDCYAGMAAHDARQDVRG</sequence>
<dbReference type="Proteomes" id="UP001209083">
    <property type="component" value="Chromosome"/>
</dbReference>
<dbReference type="Gene3D" id="1.10.10.10">
    <property type="entry name" value="Winged helix-like DNA-binding domain superfamily/Winged helix DNA-binding domain"/>
    <property type="match status" value="1"/>
</dbReference>
<evidence type="ECO:0000256" key="4">
    <source>
        <dbReference type="ARBA" id="ARBA00023015"/>
    </source>
</evidence>
<evidence type="ECO:0000256" key="5">
    <source>
        <dbReference type="ARBA" id="ARBA00023125"/>
    </source>
</evidence>
<keyword evidence="3" id="KW-0862">Zinc</keyword>
<name>A0ABY8QPZ1_9MICO</name>
<evidence type="ECO:0000256" key="6">
    <source>
        <dbReference type="ARBA" id="ARBA00023163"/>
    </source>
</evidence>
<keyword evidence="2" id="KW-0678">Repressor</keyword>
<dbReference type="InterPro" id="IPR036388">
    <property type="entry name" value="WH-like_DNA-bd_sf"/>
</dbReference>
<keyword evidence="5" id="KW-0238">DNA-binding</keyword>
<proteinExistence type="inferred from homology"/>
<gene>
    <name evidence="7" type="ORF">LWF01_09745</name>
</gene>
<reference evidence="7 8" key="1">
    <citation type="submission" date="2023-05" db="EMBL/GenBank/DDBJ databases">
        <title>Lithophilousrod everest ZFBP1038 complete genpme.</title>
        <authorList>
            <person name="Tian M."/>
        </authorList>
    </citation>
    <scope>NUCLEOTIDE SEQUENCE [LARGE SCALE GENOMIC DNA]</scope>
    <source>
        <strain evidence="7 8">ZFBP1038</strain>
    </source>
</reference>
<evidence type="ECO:0000256" key="2">
    <source>
        <dbReference type="ARBA" id="ARBA00022491"/>
    </source>
</evidence>
<evidence type="ECO:0000256" key="1">
    <source>
        <dbReference type="ARBA" id="ARBA00007957"/>
    </source>
</evidence>
<dbReference type="InterPro" id="IPR036390">
    <property type="entry name" value="WH_DNA-bd_sf"/>
</dbReference>
<comment type="similarity">
    <text evidence="1">Belongs to the Fur family.</text>
</comment>
<dbReference type="RefSeq" id="WP_349637213.1">
    <property type="nucleotide sequence ID" value="NZ_CP090958.1"/>
</dbReference>
<dbReference type="EMBL" id="CP090958">
    <property type="protein sequence ID" value="WGW10434.1"/>
    <property type="molecule type" value="Genomic_DNA"/>
</dbReference>
<organism evidence="7 8">
    <name type="scientific">Saxibacter everestensis</name>
    <dbReference type="NCBI Taxonomy" id="2909229"/>
    <lineage>
        <taxon>Bacteria</taxon>
        <taxon>Bacillati</taxon>
        <taxon>Actinomycetota</taxon>
        <taxon>Actinomycetes</taxon>
        <taxon>Micrococcales</taxon>
        <taxon>Brevibacteriaceae</taxon>
        <taxon>Saxibacter</taxon>
    </lineage>
</organism>